<dbReference type="InterPro" id="IPR007568">
    <property type="entry name" value="RTA1"/>
</dbReference>
<evidence type="ECO:0000256" key="3">
    <source>
        <dbReference type="ARBA" id="ARBA00022989"/>
    </source>
</evidence>
<dbReference type="GO" id="GO:0016020">
    <property type="term" value="C:membrane"/>
    <property type="evidence" value="ECO:0007669"/>
    <property type="project" value="UniProtKB-SubCell"/>
</dbReference>
<evidence type="ECO:0000313" key="7">
    <source>
        <dbReference type="Proteomes" id="UP000800200"/>
    </source>
</evidence>
<evidence type="ECO:0000256" key="5">
    <source>
        <dbReference type="SAM" id="Phobius"/>
    </source>
</evidence>
<dbReference type="AlphaFoldDB" id="A0A6A6DLQ6"/>
<proteinExistence type="predicted"/>
<comment type="subcellular location">
    <subcellularLocation>
        <location evidence="1">Membrane</location>
        <topology evidence="1">Multi-pass membrane protein</topology>
    </subcellularLocation>
</comment>
<accession>A0A6A6DLQ6</accession>
<dbReference type="PANTHER" id="PTHR31465">
    <property type="entry name" value="PROTEIN RTA1-RELATED"/>
    <property type="match status" value="1"/>
</dbReference>
<keyword evidence="7" id="KW-1185">Reference proteome</keyword>
<evidence type="ECO:0000256" key="1">
    <source>
        <dbReference type="ARBA" id="ARBA00004141"/>
    </source>
</evidence>
<dbReference type="PANTHER" id="PTHR31465:SF1">
    <property type="entry name" value="PROTEIN RTA1-RELATED"/>
    <property type="match status" value="1"/>
</dbReference>
<evidence type="ECO:0000256" key="2">
    <source>
        <dbReference type="ARBA" id="ARBA00022692"/>
    </source>
</evidence>
<keyword evidence="4 5" id="KW-0472">Membrane</keyword>
<gene>
    <name evidence="6" type="ORF">K469DRAFT_594311</name>
</gene>
<feature type="transmembrane region" description="Helical" evidence="5">
    <location>
        <begin position="235"/>
        <end position="255"/>
    </location>
</feature>
<evidence type="ECO:0000313" key="6">
    <source>
        <dbReference type="EMBL" id="KAF2179923.1"/>
    </source>
</evidence>
<dbReference type="Pfam" id="PF04479">
    <property type="entry name" value="RTA1"/>
    <property type="match status" value="1"/>
</dbReference>
<name>A0A6A6DLQ6_9PEZI</name>
<dbReference type="EMBL" id="ML994662">
    <property type="protein sequence ID" value="KAF2179923.1"/>
    <property type="molecule type" value="Genomic_DNA"/>
</dbReference>
<feature type="transmembrane region" description="Helical" evidence="5">
    <location>
        <begin position="17"/>
        <end position="36"/>
    </location>
</feature>
<organism evidence="6 7">
    <name type="scientific">Zopfia rhizophila CBS 207.26</name>
    <dbReference type="NCBI Taxonomy" id="1314779"/>
    <lineage>
        <taxon>Eukaryota</taxon>
        <taxon>Fungi</taxon>
        <taxon>Dikarya</taxon>
        <taxon>Ascomycota</taxon>
        <taxon>Pezizomycotina</taxon>
        <taxon>Dothideomycetes</taxon>
        <taxon>Dothideomycetes incertae sedis</taxon>
        <taxon>Zopfiaceae</taxon>
        <taxon>Zopfia</taxon>
    </lineage>
</organism>
<feature type="transmembrane region" description="Helical" evidence="5">
    <location>
        <begin position="201"/>
        <end position="220"/>
    </location>
</feature>
<reference evidence="6" key="1">
    <citation type="journal article" date="2020" name="Stud. Mycol.">
        <title>101 Dothideomycetes genomes: a test case for predicting lifestyles and emergence of pathogens.</title>
        <authorList>
            <person name="Haridas S."/>
            <person name="Albert R."/>
            <person name="Binder M."/>
            <person name="Bloem J."/>
            <person name="Labutti K."/>
            <person name="Salamov A."/>
            <person name="Andreopoulos B."/>
            <person name="Baker S."/>
            <person name="Barry K."/>
            <person name="Bills G."/>
            <person name="Bluhm B."/>
            <person name="Cannon C."/>
            <person name="Castanera R."/>
            <person name="Culley D."/>
            <person name="Daum C."/>
            <person name="Ezra D."/>
            <person name="Gonzalez J."/>
            <person name="Henrissat B."/>
            <person name="Kuo A."/>
            <person name="Liang C."/>
            <person name="Lipzen A."/>
            <person name="Lutzoni F."/>
            <person name="Magnuson J."/>
            <person name="Mondo S."/>
            <person name="Nolan M."/>
            <person name="Ohm R."/>
            <person name="Pangilinan J."/>
            <person name="Park H.-J."/>
            <person name="Ramirez L."/>
            <person name="Alfaro M."/>
            <person name="Sun H."/>
            <person name="Tritt A."/>
            <person name="Yoshinaga Y."/>
            <person name="Zwiers L.-H."/>
            <person name="Turgeon B."/>
            <person name="Goodwin S."/>
            <person name="Spatafora J."/>
            <person name="Crous P."/>
            <person name="Grigoriev I."/>
        </authorList>
    </citation>
    <scope>NUCLEOTIDE SEQUENCE</scope>
    <source>
        <strain evidence="6">CBS 207.26</strain>
    </source>
</reference>
<feature type="transmembrane region" description="Helical" evidence="5">
    <location>
        <begin position="156"/>
        <end position="180"/>
    </location>
</feature>
<feature type="transmembrane region" description="Helical" evidence="5">
    <location>
        <begin position="117"/>
        <end position="136"/>
    </location>
</feature>
<feature type="transmembrane region" description="Helical" evidence="5">
    <location>
        <begin position="82"/>
        <end position="105"/>
    </location>
</feature>
<evidence type="ECO:0000256" key="4">
    <source>
        <dbReference type="ARBA" id="ARBA00023136"/>
    </source>
</evidence>
<keyword evidence="2 5" id="KW-0812">Transmembrane</keyword>
<dbReference type="OrthoDB" id="3358017at2759"/>
<protein>
    <submittedName>
        <fullName evidence="6">RTA1 like protein</fullName>
    </submittedName>
</protein>
<keyword evidence="3 5" id="KW-1133">Transmembrane helix</keyword>
<sequence length="281" mass="31399">MGASSDTFMLYRYDPSMAAAVIFIILFILVTAIHLYQMIRTRLWIFIPFVLGGFLQWIGYISRAMSASETPHWTIGPYVVQTLLLLVAPALYAASIYMMLGRIIILTNGEIHSMVRLRWLTKIFVAGDVLSFVLQGAGGGIMTGGSLESMHMGEKIIIGGLVVQLLFFGFFLVTSAVFHVRMAKFPTTKALSISMPWERQLYALYIASALIFVRSLFRLIEYAQGNDGYLISNEAYLYIFDAVLMFATMAVFAWIHPSEITARLSGGNGKAVRRVVSVYQL</sequence>
<dbReference type="Proteomes" id="UP000800200">
    <property type="component" value="Unassembled WGS sequence"/>
</dbReference>
<feature type="transmembrane region" description="Helical" evidence="5">
    <location>
        <begin position="43"/>
        <end position="62"/>
    </location>
</feature>